<evidence type="ECO:0000313" key="2">
    <source>
        <dbReference type="Proteomes" id="UP000186583"/>
    </source>
</evidence>
<reference evidence="1 2" key="1">
    <citation type="submission" date="2016-11" db="EMBL/GenBank/DDBJ databases">
        <title>Draft Genome Assembly of Colletotrichum chlorophyti a pathogen of herbaceous plants.</title>
        <authorList>
            <person name="Gan P."/>
            <person name="Narusaka M."/>
            <person name="Tsushima A."/>
            <person name="Narusaka Y."/>
            <person name="Takano Y."/>
            <person name="Shirasu K."/>
        </authorList>
    </citation>
    <scope>NUCLEOTIDE SEQUENCE [LARGE SCALE GENOMIC DNA]</scope>
    <source>
        <strain evidence="1 2">NTL11</strain>
    </source>
</reference>
<dbReference type="AlphaFoldDB" id="A0A1Q8RM51"/>
<comment type="caution">
    <text evidence="1">The sequence shown here is derived from an EMBL/GenBank/DDBJ whole genome shotgun (WGS) entry which is preliminary data.</text>
</comment>
<organism evidence="1 2">
    <name type="scientific">Colletotrichum chlorophyti</name>
    <dbReference type="NCBI Taxonomy" id="708187"/>
    <lineage>
        <taxon>Eukaryota</taxon>
        <taxon>Fungi</taxon>
        <taxon>Dikarya</taxon>
        <taxon>Ascomycota</taxon>
        <taxon>Pezizomycotina</taxon>
        <taxon>Sordariomycetes</taxon>
        <taxon>Hypocreomycetidae</taxon>
        <taxon>Glomerellales</taxon>
        <taxon>Glomerellaceae</taxon>
        <taxon>Colletotrichum</taxon>
    </lineage>
</organism>
<gene>
    <name evidence="1" type="ORF">CCHL11_07981</name>
</gene>
<accession>A0A1Q8RM51</accession>
<protein>
    <submittedName>
        <fullName evidence="1">Uncharacterized protein</fullName>
    </submittedName>
</protein>
<keyword evidence="2" id="KW-1185">Reference proteome</keyword>
<dbReference type="Proteomes" id="UP000186583">
    <property type="component" value="Unassembled WGS sequence"/>
</dbReference>
<name>A0A1Q8RM51_9PEZI</name>
<dbReference type="EMBL" id="MPGH01000173">
    <property type="protein sequence ID" value="OLN85392.1"/>
    <property type="molecule type" value="Genomic_DNA"/>
</dbReference>
<sequence>MERSPEPYHVLQLTRGHDNAIVVSHVKSKGGSTPLYSISHNDKMSKMEIRRIKRDAISTEQRPVGSIKLRTIPPRVEVSVRGVSFKMTRKHPLSNSHNFSFLGSGEMRWEELGKKGTGMRLVDFNGKVWSHFRPKLLLHVINGGSGADQNSPGSKARWAPGFELHAALADLDLDLVVTTGLAAAEHRQQLTGDWETVQEHGQLGGTSWRGG</sequence>
<dbReference type="OrthoDB" id="4725912at2759"/>
<evidence type="ECO:0000313" key="1">
    <source>
        <dbReference type="EMBL" id="OLN85392.1"/>
    </source>
</evidence>
<proteinExistence type="predicted"/>